<proteinExistence type="predicted"/>
<organism evidence="2 3">
    <name type="scientific">Oerskovia douganii</name>
    <dbReference type="NCBI Taxonomy" id="2762210"/>
    <lineage>
        <taxon>Bacteria</taxon>
        <taxon>Bacillati</taxon>
        <taxon>Actinomycetota</taxon>
        <taxon>Actinomycetes</taxon>
        <taxon>Micrococcales</taxon>
        <taxon>Cellulomonadaceae</taxon>
        <taxon>Oerskovia</taxon>
    </lineage>
</organism>
<dbReference type="RefSeq" id="WP_193720499.1">
    <property type="nucleotide sequence ID" value="NZ_JACSPN010000017.1"/>
</dbReference>
<comment type="caution">
    <text evidence="2">The sequence shown here is derived from an EMBL/GenBank/DDBJ whole genome shotgun (WGS) entry which is preliminary data.</text>
</comment>
<keyword evidence="3" id="KW-1185">Reference proteome</keyword>
<evidence type="ECO:0000313" key="3">
    <source>
        <dbReference type="Proteomes" id="UP000822993"/>
    </source>
</evidence>
<dbReference type="EMBL" id="JACSPN010000017">
    <property type="protein sequence ID" value="MBE7701239.1"/>
    <property type="molecule type" value="Genomic_DNA"/>
</dbReference>
<evidence type="ECO:0000313" key="2">
    <source>
        <dbReference type="EMBL" id="MBE7701239.1"/>
    </source>
</evidence>
<sequence>MTRIDTVDQLNALPIGSVIRLGSGQVFVRVDLEGRWDWQTPGCADYWGSAHVLAEHDGPHALLHVPGRDLVQEAQANAWDEGKRAGRADVLSRQRANTTPNPYRDEAPRQG</sequence>
<accession>A0A9D5U9Y5</accession>
<protein>
    <submittedName>
        <fullName evidence="2">Uncharacterized protein</fullName>
    </submittedName>
</protein>
<name>A0A9D5U9Y5_9CELL</name>
<feature type="region of interest" description="Disordered" evidence="1">
    <location>
        <begin position="78"/>
        <end position="111"/>
    </location>
</feature>
<dbReference type="Proteomes" id="UP000822993">
    <property type="component" value="Unassembled WGS sequence"/>
</dbReference>
<feature type="compositionally biased region" description="Basic and acidic residues" evidence="1">
    <location>
        <begin position="80"/>
        <end position="92"/>
    </location>
</feature>
<evidence type="ECO:0000256" key="1">
    <source>
        <dbReference type="SAM" id="MobiDB-lite"/>
    </source>
</evidence>
<dbReference type="AlphaFoldDB" id="A0A9D5U9Y5"/>
<reference evidence="2 3" key="1">
    <citation type="submission" date="2020-08" db="EMBL/GenBank/DDBJ databases">
        <title>A Genomic Blueprint of the Chicken Gut Microbiome.</title>
        <authorList>
            <person name="Gilroy R."/>
            <person name="Ravi A."/>
            <person name="Getino M."/>
            <person name="Pursley I."/>
            <person name="Horton D.L."/>
            <person name="Alikhan N.-F."/>
            <person name="Baker D."/>
            <person name="Gharbi K."/>
            <person name="Hall N."/>
            <person name="Watson M."/>
            <person name="Adriaenssens E.M."/>
            <person name="Foster-Nyarko E."/>
            <person name="Jarju S."/>
            <person name="Secka A."/>
            <person name="Antonio M."/>
            <person name="Oren A."/>
            <person name="Chaudhuri R."/>
            <person name="La Ragione R.M."/>
            <person name="Hildebrand F."/>
            <person name="Pallen M.J."/>
        </authorList>
    </citation>
    <scope>NUCLEOTIDE SEQUENCE [LARGE SCALE GENOMIC DNA]</scope>
    <source>
        <strain evidence="2 3">Sa1BUA8</strain>
    </source>
</reference>
<gene>
    <name evidence="2" type="ORF">H9623_13130</name>
</gene>